<evidence type="ECO:0000313" key="1">
    <source>
        <dbReference type="EMBL" id="MFC5058005.1"/>
    </source>
</evidence>
<protein>
    <submittedName>
        <fullName evidence="1">DUF2505 domain-containing protein</fullName>
    </submittedName>
</protein>
<proteinExistence type="predicted"/>
<dbReference type="Proteomes" id="UP001595833">
    <property type="component" value="Unassembled WGS sequence"/>
</dbReference>
<dbReference type="SUPFAM" id="SSF55961">
    <property type="entry name" value="Bet v1-like"/>
    <property type="match status" value="1"/>
</dbReference>
<gene>
    <name evidence="1" type="ORF">ACFPFM_30190</name>
</gene>
<dbReference type="EMBL" id="JBHSJB010000028">
    <property type="protein sequence ID" value="MFC5058005.1"/>
    <property type="molecule type" value="Genomic_DNA"/>
</dbReference>
<dbReference type="Pfam" id="PF10698">
    <property type="entry name" value="DUF2505"/>
    <property type="match status" value="1"/>
</dbReference>
<comment type="caution">
    <text evidence="1">The sequence shown here is derived from an EMBL/GenBank/DDBJ whole genome shotgun (WGS) entry which is preliminary data.</text>
</comment>
<name>A0ABV9Y5S1_9PSEU</name>
<evidence type="ECO:0000313" key="2">
    <source>
        <dbReference type="Proteomes" id="UP001595833"/>
    </source>
</evidence>
<sequence length="164" mass="17404">MARRIEHRTTSSRPARDVYAALVDEGHLRDRLAVLGGKDAELVTFTTTGQTTTYQLRQGVDAADLPSVARGVLGGDLVITRTETWTEAGLTGTIEGLLNGVPGRIEGVITLSDTAGGSELHLVGQVKVGIPLVGGKVEGIVVEQVARLLDKETGFTSDWLARRS</sequence>
<reference evidence="2" key="1">
    <citation type="journal article" date="2019" name="Int. J. Syst. Evol. Microbiol.">
        <title>The Global Catalogue of Microorganisms (GCM) 10K type strain sequencing project: providing services to taxonomists for standard genome sequencing and annotation.</title>
        <authorList>
            <consortium name="The Broad Institute Genomics Platform"/>
            <consortium name="The Broad Institute Genome Sequencing Center for Infectious Disease"/>
            <person name="Wu L."/>
            <person name="Ma J."/>
        </authorList>
    </citation>
    <scope>NUCLEOTIDE SEQUENCE [LARGE SCALE GENOMIC DNA]</scope>
    <source>
        <strain evidence="2">KCTC 12848</strain>
    </source>
</reference>
<keyword evidence="2" id="KW-1185">Reference proteome</keyword>
<organism evidence="1 2">
    <name type="scientific">Saccharothrix xinjiangensis</name>
    <dbReference type="NCBI Taxonomy" id="204798"/>
    <lineage>
        <taxon>Bacteria</taxon>
        <taxon>Bacillati</taxon>
        <taxon>Actinomycetota</taxon>
        <taxon>Actinomycetes</taxon>
        <taxon>Pseudonocardiales</taxon>
        <taxon>Pseudonocardiaceae</taxon>
        <taxon>Saccharothrix</taxon>
    </lineage>
</organism>
<dbReference type="InterPro" id="IPR019639">
    <property type="entry name" value="DUF2505"/>
</dbReference>
<dbReference type="RefSeq" id="WP_344036297.1">
    <property type="nucleotide sequence ID" value="NZ_BAAAKE010000004.1"/>
</dbReference>
<accession>A0ABV9Y5S1</accession>